<dbReference type="Proteomes" id="UP000626148">
    <property type="component" value="Unassembled WGS sequence"/>
</dbReference>
<dbReference type="InterPro" id="IPR047055">
    <property type="entry name" value="MotA-like"/>
</dbReference>
<comment type="similarity">
    <text evidence="7">Belongs to the exbB/tolQ family.</text>
</comment>
<reference evidence="11" key="2">
    <citation type="submission" date="2020-09" db="EMBL/GenBank/DDBJ databases">
        <authorList>
            <person name="Sun Q."/>
            <person name="Kim S."/>
        </authorList>
    </citation>
    <scope>NUCLEOTIDE SEQUENCE</scope>
    <source>
        <strain evidence="11">KCTC 22169</strain>
    </source>
</reference>
<organism evidence="11 12">
    <name type="scientific">Saccharospirillum salsuginis</name>
    <dbReference type="NCBI Taxonomy" id="418750"/>
    <lineage>
        <taxon>Bacteria</taxon>
        <taxon>Pseudomonadati</taxon>
        <taxon>Pseudomonadota</taxon>
        <taxon>Gammaproteobacteria</taxon>
        <taxon>Oceanospirillales</taxon>
        <taxon>Saccharospirillaceae</taxon>
        <taxon>Saccharospirillum</taxon>
    </lineage>
</organism>
<keyword evidence="4" id="KW-0283">Flagellar rotation</keyword>
<keyword evidence="7" id="KW-0653">Protein transport</keyword>
<dbReference type="NCBIfam" id="NF006583">
    <property type="entry name" value="PRK09109.1"/>
    <property type="match status" value="1"/>
</dbReference>
<feature type="domain" description="Motility protein A N-terminal" evidence="10">
    <location>
        <begin position="5"/>
        <end position="72"/>
    </location>
</feature>
<sequence length="244" mass="26462">MIAFAGLVLAWIAVFGGHLLEGGQAGSLTNMPAALIVLGGTIAAGLVQSDAKTWSLAWRYFPAIFNGRGFSFEQAAGKLVRWCQVARRKGLLSLETDSNQEDDDFIRLGLQLLVDGETAEKIQHSLEVAMDSREARWLKAARLFDALGGYAPTMGIIGAVLGLIQVMTQIDNTAALGAGIATAFVATIYGVGLANLFFLPVANRLRSIAEERYAFEEMVVDGILAIADSENPRVLERRLREYRE</sequence>
<name>A0A918K6E0_9GAMM</name>
<evidence type="ECO:0000313" key="12">
    <source>
        <dbReference type="Proteomes" id="UP000626148"/>
    </source>
</evidence>
<keyword evidence="6 8" id="KW-0472">Membrane</keyword>
<feature type="transmembrane region" description="Helical" evidence="8">
    <location>
        <begin position="143"/>
        <end position="164"/>
    </location>
</feature>
<dbReference type="Pfam" id="PF01618">
    <property type="entry name" value="MotA_ExbB"/>
    <property type="match status" value="1"/>
</dbReference>
<evidence type="ECO:0000256" key="4">
    <source>
        <dbReference type="ARBA" id="ARBA00022779"/>
    </source>
</evidence>
<dbReference type="GO" id="GO:0006935">
    <property type="term" value="P:chemotaxis"/>
    <property type="evidence" value="ECO:0007669"/>
    <property type="project" value="InterPro"/>
</dbReference>
<comment type="caution">
    <text evidence="11">The sequence shown here is derived from an EMBL/GenBank/DDBJ whole genome shotgun (WGS) entry which is preliminary data.</text>
</comment>
<dbReference type="AlphaFoldDB" id="A0A918K6E0"/>
<protein>
    <submittedName>
        <fullName evidence="11">Flagellar motor protein</fullName>
    </submittedName>
</protein>
<keyword evidence="12" id="KW-1185">Reference proteome</keyword>
<evidence type="ECO:0000256" key="3">
    <source>
        <dbReference type="ARBA" id="ARBA00022692"/>
    </source>
</evidence>
<keyword evidence="3 8" id="KW-0812">Transmembrane</keyword>
<proteinExistence type="inferred from homology"/>
<dbReference type="PANTHER" id="PTHR30433:SF3">
    <property type="entry name" value="MOTILITY PROTEIN A"/>
    <property type="match status" value="1"/>
</dbReference>
<evidence type="ECO:0000313" key="11">
    <source>
        <dbReference type="EMBL" id="GGX50855.1"/>
    </source>
</evidence>
<keyword evidence="11" id="KW-0282">Flagellum</keyword>
<keyword evidence="2" id="KW-1003">Cell membrane</keyword>
<dbReference type="GO" id="GO:0071978">
    <property type="term" value="P:bacterial-type flagellum-dependent swarming motility"/>
    <property type="evidence" value="ECO:0007669"/>
    <property type="project" value="InterPro"/>
</dbReference>
<comment type="subcellular location">
    <subcellularLocation>
        <location evidence="1">Cell membrane</location>
        <topology evidence="1">Multi-pass membrane protein</topology>
    </subcellularLocation>
    <subcellularLocation>
        <location evidence="7">Membrane</location>
        <topology evidence="7">Multi-pass membrane protein</topology>
    </subcellularLocation>
</comment>
<dbReference type="GO" id="GO:0005886">
    <property type="term" value="C:plasma membrane"/>
    <property type="evidence" value="ECO:0007669"/>
    <property type="project" value="UniProtKB-SubCell"/>
</dbReference>
<feature type="transmembrane region" description="Helical" evidence="8">
    <location>
        <begin position="32"/>
        <end position="49"/>
    </location>
</feature>
<reference evidence="11" key="1">
    <citation type="journal article" date="2014" name="Int. J. Syst. Evol. Microbiol.">
        <title>Complete genome sequence of Corynebacterium casei LMG S-19264T (=DSM 44701T), isolated from a smear-ripened cheese.</title>
        <authorList>
            <consortium name="US DOE Joint Genome Institute (JGI-PGF)"/>
            <person name="Walter F."/>
            <person name="Albersmeier A."/>
            <person name="Kalinowski J."/>
            <person name="Ruckert C."/>
        </authorList>
    </citation>
    <scope>NUCLEOTIDE SEQUENCE</scope>
    <source>
        <strain evidence="11">KCTC 22169</strain>
    </source>
</reference>
<dbReference type="RefSeq" id="WP_189608176.1">
    <property type="nucleotide sequence ID" value="NZ_BMXR01000004.1"/>
</dbReference>
<keyword evidence="7" id="KW-0813">Transport</keyword>
<dbReference type="InterPro" id="IPR002898">
    <property type="entry name" value="MotA_ExbB_proton_chnl"/>
</dbReference>
<dbReference type="PANTHER" id="PTHR30433">
    <property type="entry name" value="CHEMOTAXIS PROTEIN MOTA"/>
    <property type="match status" value="1"/>
</dbReference>
<feature type="transmembrane region" description="Helical" evidence="8">
    <location>
        <begin position="176"/>
        <end position="198"/>
    </location>
</feature>
<evidence type="ECO:0000259" key="10">
    <source>
        <dbReference type="Pfam" id="PF20560"/>
    </source>
</evidence>
<evidence type="ECO:0000256" key="5">
    <source>
        <dbReference type="ARBA" id="ARBA00022989"/>
    </source>
</evidence>
<dbReference type="Pfam" id="PF20560">
    <property type="entry name" value="MotA_N"/>
    <property type="match status" value="1"/>
</dbReference>
<dbReference type="InterPro" id="IPR046786">
    <property type="entry name" value="MotA_N"/>
</dbReference>
<evidence type="ECO:0000256" key="8">
    <source>
        <dbReference type="SAM" id="Phobius"/>
    </source>
</evidence>
<accession>A0A918K6E0</accession>
<feature type="domain" description="MotA/TolQ/ExbB proton channel" evidence="9">
    <location>
        <begin position="98"/>
        <end position="212"/>
    </location>
</feature>
<evidence type="ECO:0000256" key="7">
    <source>
        <dbReference type="RuleBase" id="RU004057"/>
    </source>
</evidence>
<gene>
    <name evidence="11" type="primary">motC</name>
    <name evidence="11" type="ORF">GCM10007392_17570</name>
</gene>
<dbReference type="EMBL" id="BMXR01000004">
    <property type="protein sequence ID" value="GGX50855.1"/>
    <property type="molecule type" value="Genomic_DNA"/>
</dbReference>
<evidence type="ECO:0000259" key="9">
    <source>
        <dbReference type="Pfam" id="PF01618"/>
    </source>
</evidence>
<dbReference type="GO" id="GO:0015031">
    <property type="term" value="P:protein transport"/>
    <property type="evidence" value="ECO:0007669"/>
    <property type="project" value="UniProtKB-KW"/>
</dbReference>
<keyword evidence="11" id="KW-0966">Cell projection</keyword>
<evidence type="ECO:0000256" key="2">
    <source>
        <dbReference type="ARBA" id="ARBA00022475"/>
    </source>
</evidence>
<keyword evidence="5 8" id="KW-1133">Transmembrane helix</keyword>
<keyword evidence="11" id="KW-0969">Cilium</keyword>
<evidence type="ECO:0000256" key="1">
    <source>
        <dbReference type="ARBA" id="ARBA00004651"/>
    </source>
</evidence>
<evidence type="ECO:0000256" key="6">
    <source>
        <dbReference type="ARBA" id="ARBA00023136"/>
    </source>
</evidence>